<feature type="region of interest" description="Disordered" evidence="1">
    <location>
        <begin position="259"/>
        <end position="314"/>
    </location>
</feature>
<sequence length="662" mass="66172">MAQGFKSAFKSVDKWSRKYMGDIPQPGQVKPMSQAQAQAQPGLAQAANYANPPSTYAAVPVAVQPQAFAQNPQHPGQYVLYQQQAAGGAQTLTQPTQITGQSGTTQLMPGETGPGGQIHGSNTHQQMPSGPAAPYQQLGPVQPGHYGNSPPAPELAAASPSPVSAPGAQAAPSLSPAPHAVQHSFFQSHGAGQRGVLPDQHAPNPSVPASSAPQPHTVTSHGYHQTSPPVGSLNSAPTVAFPYNSPGIYPGFIDVHTPGHGVPQNGGPVQHNLATSPIPLQSGGVAGTPLATDTRSHSEDPNKTPSSQGLGSNAPKIAAGAAAVALVGTAAVLAAKGGHGKKHRHGHHGGGHAHEEATEEEEQPPPSSSDEQNAAAQESSDAGGGSANREDTQDAGDSKAEDAQQPGDAAVESSTKDSESNTQGQEDGAGLTDAAQGEPAASGESLDASGFDPSATGGFFDPAAGSGGAMGYDPTNEASASLATEAAFSDEAAANSFYLIDGSTYTTTYTDPAATFSGGAGDGSSVMTYTDPSAGGGSYLPVDSQSYYPAYDPFQQAQQQQDQMAMIGTDPGQYAGAGFAPPPPPGTDPAMMGYADSSAAAGDGVGVYDGGMSAVDAGGYAAVDTTVLEDSSGVTESVAAAAEGGSGIDWGGMLDSISSWGL</sequence>
<feature type="compositionally biased region" description="Basic residues" evidence="1">
    <location>
        <begin position="338"/>
        <end position="351"/>
    </location>
</feature>
<dbReference type="AlphaFoldDB" id="A0A9P8YAK3"/>
<dbReference type="Proteomes" id="UP000756346">
    <property type="component" value="Unassembled WGS sequence"/>
</dbReference>
<feature type="compositionally biased region" description="Low complexity" evidence="1">
    <location>
        <begin position="154"/>
        <end position="173"/>
    </location>
</feature>
<feature type="compositionally biased region" description="Polar residues" evidence="1">
    <location>
        <begin position="119"/>
        <end position="128"/>
    </location>
</feature>
<evidence type="ECO:0000313" key="3">
    <source>
        <dbReference type="Proteomes" id="UP000756346"/>
    </source>
</evidence>
<name>A0A9P8YAK3_9PEZI</name>
<dbReference type="EMBL" id="JAGTJQ010000004">
    <property type="protein sequence ID" value="KAH7033631.1"/>
    <property type="molecule type" value="Genomic_DNA"/>
</dbReference>
<dbReference type="RefSeq" id="XP_046014463.1">
    <property type="nucleotide sequence ID" value="XM_046153764.1"/>
</dbReference>
<proteinExistence type="predicted"/>
<comment type="caution">
    <text evidence="2">The sequence shown here is derived from an EMBL/GenBank/DDBJ whole genome shotgun (WGS) entry which is preliminary data.</text>
</comment>
<accession>A0A9P8YAK3</accession>
<evidence type="ECO:0000256" key="1">
    <source>
        <dbReference type="SAM" id="MobiDB-lite"/>
    </source>
</evidence>
<gene>
    <name evidence="2" type="ORF">B0I36DRAFT_321800</name>
</gene>
<feature type="compositionally biased region" description="Polar residues" evidence="1">
    <location>
        <begin position="98"/>
        <end position="107"/>
    </location>
</feature>
<feature type="compositionally biased region" description="Low complexity" evidence="1">
    <location>
        <begin position="202"/>
        <end position="215"/>
    </location>
</feature>
<reference evidence="2" key="1">
    <citation type="journal article" date="2021" name="Nat. Commun.">
        <title>Genetic determinants of endophytism in the Arabidopsis root mycobiome.</title>
        <authorList>
            <person name="Mesny F."/>
            <person name="Miyauchi S."/>
            <person name="Thiergart T."/>
            <person name="Pickel B."/>
            <person name="Atanasova L."/>
            <person name="Karlsson M."/>
            <person name="Huettel B."/>
            <person name="Barry K.W."/>
            <person name="Haridas S."/>
            <person name="Chen C."/>
            <person name="Bauer D."/>
            <person name="Andreopoulos W."/>
            <person name="Pangilinan J."/>
            <person name="LaButti K."/>
            <person name="Riley R."/>
            <person name="Lipzen A."/>
            <person name="Clum A."/>
            <person name="Drula E."/>
            <person name="Henrissat B."/>
            <person name="Kohler A."/>
            <person name="Grigoriev I.V."/>
            <person name="Martin F.M."/>
            <person name="Hacquard S."/>
        </authorList>
    </citation>
    <scope>NUCLEOTIDE SEQUENCE</scope>
    <source>
        <strain evidence="2">MPI-CAGE-CH-0230</strain>
    </source>
</reference>
<dbReference type="GeneID" id="70183310"/>
<feature type="compositionally biased region" description="Polar residues" evidence="1">
    <location>
        <begin position="216"/>
        <end position="231"/>
    </location>
</feature>
<protein>
    <submittedName>
        <fullName evidence="2">Uncharacterized protein</fullName>
    </submittedName>
</protein>
<feature type="region of interest" description="Disordered" evidence="1">
    <location>
        <begin position="95"/>
        <end position="177"/>
    </location>
</feature>
<keyword evidence="3" id="KW-1185">Reference proteome</keyword>
<feature type="region of interest" description="Disordered" evidence="1">
    <location>
        <begin position="190"/>
        <end position="231"/>
    </location>
</feature>
<feature type="compositionally biased region" description="Basic and acidic residues" evidence="1">
    <location>
        <begin position="388"/>
        <end position="402"/>
    </location>
</feature>
<feature type="region of interest" description="Disordered" evidence="1">
    <location>
        <begin position="336"/>
        <end position="462"/>
    </location>
</feature>
<evidence type="ECO:0000313" key="2">
    <source>
        <dbReference type="EMBL" id="KAH7033631.1"/>
    </source>
</evidence>
<feature type="compositionally biased region" description="Polar residues" evidence="1">
    <location>
        <begin position="368"/>
        <end position="380"/>
    </location>
</feature>
<organism evidence="2 3">
    <name type="scientific">Microdochium trichocladiopsis</name>
    <dbReference type="NCBI Taxonomy" id="1682393"/>
    <lineage>
        <taxon>Eukaryota</taxon>
        <taxon>Fungi</taxon>
        <taxon>Dikarya</taxon>
        <taxon>Ascomycota</taxon>
        <taxon>Pezizomycotina</taxon>
        <taxon>Sordariomycetes</taxon>
        <taxon>Xylariomycetidae</taxon>
        <taxon>Xylariales</taxon>
        <taxon>Microdochiaceae</taxon>
        <taxon>Microdochium</taxon>
    </lineage>
</organism>